<proteinExistence type="predicted"/>
<keyword evidence="1" id="KW-0597">Phosphoprotein</keyword>
<organism evidence="5 6">
    <name type="scientific">Cellulomonas xylanilytica</name>
    <dbReference type="NCBI Taxonomy" id="233583"/>
    <lineage>
        <taxon>Bacteria</taxon>
        <taxon>Bacillati</taxon>
        <taxon>Actinomycetota</taxon>
        <taxon>Actinomycetes</taxon>
        <taxon>Micrococcales</taxon>
        <taxon>Cellulomonadaceae</taxon>
        <taxon>Cellulomonas</taxon>
    </lineage>
</organism>
<dbReference type="SUPFAM" id="SSF52172">
    <property type="entry name" value="CheY-like"/>
    <property type="match status" value="1"/>
</dbReference>
<feature type="modified residue" description="4-aspartylphosphate" evidence="1">
    <location>
        <position position="114"/>
    </location>
</feature>
<dbReference type="PROSITE" id="PS50110">
    <property type="entry name" value="RESPONSE_REGULATORY"/>
    <property type="match status" value="1"/>
</dbReference>
<dbReference type="GO" id="GO:0000160">
    <property type="term" value="P:phosphorelay signal transduction system"/>
    <property type="evidence" value="ECO:0007669"/>
    <property type="project" value="InterPro"/>
</dbReference>
<feature type="domain" description="ANTAR" evidence="4">
    <location>
        <begin position="184"/>
        <end position="245"/>
    </location>
</feature>
<dbReference type="SMART" id="SM01012">
    <property type="entry name" value="ANTAR"/>
    <property type="match status" value="1"/>
</dbReference>
<feature type="compositionally biased region" description="Low complexity" evidence="2">
    <location>
        <begin position="28"/>
        <end position="60"/>
    </location>
</feature>
<dbReference type="PANTHER" id="PTHR43228:SF1">
    <property type="entry name" value="TWO-COMPONENT RESPONSE REGULATOR ARR22"/>
    <property type="match status" value="1"/>
</dbReference>
<evidence type="ECO:0000256" key="2">
    <source>
        <dbReference type="SAM" id="MobiDB-lite"/>
    </source>
</evidence>
<dbReference type="SMART" id="SM00448">
    <property type="entry name" value="REC"/>
    <property type="match status" value="1"/>
</dbReference>
<dbReference type="InterPro" id="IPR036388">
    <property type="entry name" value="WH-like_DNA-bd_sf"/>
</dbReference>
<accession>A0A510V2A6</accession>
<dbReference type="GO" id="GO:0003723">
    <property type="term" value="F:RNA binding"/>
    <property type="evidence" value="ECO:0007669"/>
    <property type="project" value="InterPro"/>
</dbReference>
<dbReference type="Pfam" id="PF00072">
    <property type="entry name" value="Response_reg"/>
    <property type="match status" value="1"/>
</dbReference>
<evidence type="ECO:0000313" key="6">
    <source>
        <dbReference type="Proteomes" id="UP000321118"/>
    </source>
</evidence>
<comment type="caution">
    <text evidence="5">The sequence shown here is derived from an EMBL/GenBank/DDBJ whole genome shotgun (WGS) entry which is preliminary data.</text>
</comment>
<dbReference type="PROSITE" id="PS50921">
    <property type="entry name" value="ANTAR"/>
    <property type="match status" value="1"/>
</dbReference>
<dbReference type="FunFam" id="1.10.10.10:FF:000157">
    <property type="entry name" value="Response regulator receiver"/>
    <property type="match status" value="1"/>
</dbReference>
<dbReference type="InterPro" id="IPR052048">
    <property type="entry name" value="ST_Response_Regulator"/>
</dbReference>
<evidence type="ECO:0008006" key="7">
    <source>
        <dbReference type="Google" id="ProtNLM"/>
    </source>
</evidence>
<name>A0A510V2A6_9CELL</name>
<dbReference type="InterPro" id="IPR005561">
    <property type="entry name" value="ANTAR"/>
</dbReference>
<evidence type="ECO:0000259" key="3">
    <source>
        <dbReference type="PROSITE" id="PS50110"/>
    </source>
</evidence>
<feature type="domain" description="Response regulatory" evidence="3">
    <location>
        <begin position="64"/>
        <end position="178"/>
    </location>
</feature>
<dbReference type="AlphaFoldDB" id="A0A510V2A6"/>
<dbReference type="EMBL" id="BJUB01000004">
    <property type="protein sequence ID" value="GEK20988.1"/>
    <property type="molecule type" value="Genomic_DNA"/>
</dbReference>
<evidence type="ECO:0000256" key="1">
    <source>
        <dbReference type="PROSITE-ProRule" id="PRU00169"/>
    </source>
</evidence>
<protein>
    <recommendedName>
        <fullName evidence="7">Transcriptional regulator</fullName>
    </recommendedName>
</protein>
<dbReference type="InterPro" id="IPR011006">
    <property type="entry name" value="CheY-like_superfamily"/>
</dbReference>
<feature type="region of interest" description="Disordered" evidence="2">
    <location>
        <begin position="1"/>
        <end position="62"/>
    </location>
</feature>
<gene>
    <name evidence="5" type="ORF">CXY01_15080</name>
</gene>
<dbReference type="InterPro" id="IPR001789">
    <property type="entry name" value="Sig_transdc_resp-reg_receiver"/>
</dbReference>
<evidence type="ECO:0000259" key="4">
    <source>
        <dbReference type="PROSITE" id="PS50921"/>
    </source>
</evidence>
<sequence>MPALRGLPHRGNRWEASGSGHYSVHVSTDATPEPTEAAPDALDLSTPAPTGEPTTPAPARAARRAVVAEDEALIRMDVVETLRDAGFDVVGEAGDGEQAVQLVTELKPDVVVMDVKMPVLDGISAAERIGKAHLAPVVLLTAFSQKELVERARDAGAMAYVIKPFSPADLLPAVEIAISRYAQITALESEVADLAERFETRKRVDRAKGLLMTKMGLSEPESFRWIQKTSMDRRLTMREVADAVIEQVGGASS</sequence>
<keyword evidence="6" id="KW-1185">Reference proteome</keyword>
<reference evidence="5 6" key="1">
    <citation type="submission" date="2019-07" db="EMBL/GenBank/DDBJ databases">
        <title>Whole genome shotgun sequence of Cellulomonas xylanilytica NBRC 101102.</title>
        <authorList>
            <person name="Hosoyama A."/>
            <person name="Uohara A."/>
            <person name="Ohji S."/>
            <person name="Ichikawa N."/>
        </authorList>
    </citation>
    <scope>NUCLEOTIDE SEQUENCE [LARGE SCALE GENOMIC DNA]</scope>
    <source>
        <strain evidence="5 6">NBRC 101102</strain>
    </source>
</reference>
<evidence type="ECO:0000313" key="5">
    <source>
        <dbReference type="EMBL" id="GEK20988.1"/>
    </source>
</evidence>
<dbReference type="Proteomes" id="UP000321118">
    <property type="component" value="Unassembled WGS sequence"/>
</dbReference>
<dbReference type="Gene3D" id="3.40.50.2300">
    <property type="match status" value="1"/>
</dbReference>
<dbReference type="Pfam" id="PF03861">
    <property type="entry name" value="ANTAR"/>
    <property type="match status" value="1"/>
</dbReference>
<dbReference type="PANTHER" id="PTHR43228">
    <property type="entry name" value="TWO-COMPONENT RESPONSE REGULATOR"/>
    <property type="match status" value="1"/>
</dbReference>
<dbReference type="Gene3D" id="1.10.10.10">
    <property type="entry name" value="Winged helix-like DNA-binding domain superfamily/Winged helix DNA-binding domain"/>
    <property type="match status" value="1"/>
</dbReference>